<dbReference type="InterPro" id="IPR019366">
    <property type="entry name" value="Clusterin-associated_protein-1"/>
</dbReference>
<reference evidence="9" key="2">
    <citation type="submission" date="2020-05" db="UniProtKB">
        <authorList>
            <consortium name="EnsemblMetazoa"/>
        </authorList>
    </citation>
    <scope>IDENTIFICATION</scope>
    <source>
        <strain evidence="9">wikel</strain>
    </source>
</reference>
<proteinExistence type="inferred from homology"/>
<dbReference type="GO" id="GO:0005929">
    <property type="term" value="C:cilium"/>
    <property type="evidence" value="ECO:0000318"/>
    <property type="project" value="GO_Central"/>
</dbReference>
<sequence length="275" mass="32042">IPDFTEMTRALGYPRLVSLENFRNPNFPLVAEILRWLLKRYDPDIEMPTEIDTEQDRVIFIKAVAHTMATKAHLKLNTRKLYMADGYAVKELFKVTSLLYDAMKTKSFDPESAEGNLRNVSHQLSDLKLTRQLASEITHHGAQLYDHLAKEAELKEMRAATLAKQLEITEIEKCLQDATRLEETAQLHRRMETVAADEANLEVKIDKKKADLERNQKRLATLRAVRQVPAFMDEYERIEEELSQVYGQYVVKIRCLAYLEEQLEELERTQKIEFN</sequence>
<evidence type="ECO:0000313" key="8">
    <source>
        <dbReference type="EMBL" id="EEC05658.1"/>
    </source>
</evidence>
<dbReference type="FunCoup" id="B7PGD6">
    <property type="interactions" value="112"/>
</dbReference>
<evidence type="ECO:0000256" key="7">
    <source>
        <dbReference type="SAM" id="Coils"/>
    </source>
</evidence>
<dbReference type="Pfam" id="PF10234">
    <property type="entry name" value="Cluap1"/>
    <property type="match status" value="1"/>
</dbReference>
<evidence type="ECO:0000256" key="2">
    <source>
        <dbReference type="ARBA" id="ARBA00008340"/>
    </source>
</evidence>
<evidence type="ECO:0000256" key="5">
    <source>
        <dbReference type="ARBA" id="ARBA00023069"/>
    </source>
</evidence>
<dbReference type="PANTHER" id="PTHR21547:SF0">
    <property type="entry name" value="CLUSTERIN-ASSOCIATED PROTEIN 1"/>
    <property type="match status" value="1"/>
</dbReference>
<dbReference type="EMBL" id="DS707659">
    <property type="protein sequence ID" value="EEC05658.1"/>
    <property type="molecule type" value="Genomic_DNA"/>
</dbReference>
<feature type="non-terminal residue" evidence="8">
    <location>
        <position position="275"/>
    </location>
</feature>
<accession>B7PGD6</accession>
<evidence type="ECO:0000256" key="3">
    <source>
        <dbReference type="ARBA" id="ARBA00022794"/>
    </source>
</evidence>
<comment type="subcellular location">
    <subcellularLocation>
        <location evidence="1">Cell projection</location>
        <location evidence="1">Cilium</location>
    </subcellularLocation>
</comment>
<dbReference type="GO" id="GO:0005815">
    <property type="term" value="C:microtubule organizing center"/>
    <property type="evidence" value="ECO:0000318"/>
    <property type="project" value="GO_Central"/>
</dbReference>
<dbReference type="OrthoDB" id="438545at2759"/>
<dbReference type="Proteomes" id="UP000001555">
    <property type="component" value="Unassembled WGS sequence"/>
</dbReference>
<dbReference type="AlphaFoldDB" id="B7PGD6"/>
<keyword evidence="5" id="KW-0969">Cilium</keyword>
<keyword evidence="10" id="KW-1185">Reference proteome</keyword>
<dbReference type="EMBL" id="ABJB010150678">
    <property type="status" value="NOT_ANNOTATED_CDS"/>
    <property type="molecule type" value="Genomic_DNA"/>
</dbReference>
<dbReference type="PANTHER" id="PTHR21547">
    <property type="entry name" value="CLUSTERIN ASSOCIATED PROTEIN 1"/>
    <property type="match status" value="1"/>
</dbReference>
<gene>
    <name evidence="8" type="ORF">IscW_ISCW004247</name>
</gene>
<name>B7PGD6_IXOSC</name>
<dbReference type="STRING" id="6945.B7PGD6"/>
<comment type="similarity">
    <text evidence="2">Belongs to the CLUAP1 family.</text>
</comment>
<evidence type="ECO:0000256" key="4">
    <source>
        <dbReference type="ARBA" id="ARBA00023054"/>
    </source>
</evidence>
<feature type="non-terminal residue" evidence="8">
    <location>
        <position position="1"/>
    </location>
</feature>
<dbReference type="HOGENOM" id="CLU_034981_0_0_1"/>
<feature type="coiled-coil region" evidence="7">
    <location>
        <begin position="198"/>
        <end position="225"/>
    </location>
</feature>
<dbReference type="GO" id="GO:0030992">
    <property type="term" value="C:intraciliary transport particle B"/>
    <property type="evidence" value="ECO:0000318"/>
    <property type="project" value="GO_Central"/>
</dbReference>
<dbReference type="EMBL" id="ABJB010596283">
    <property type="status" value="NOT_ANNOTATED_CDS"/>
    <property type="molecule type" value="Genomic_DNA"/>
</dbReference>
<dbReference type="GO" id="GO:0060271">
    <property type="term" value="P:cilium assembly"/>
    <property type="evidence" value="ECO:0000318"/>
    <property type="project" value="GO_Central"/>
</dbReference>
<dbReference type="VEuPathDB" id="VectorBase:ISCW004247"/>
<evidence type="ECO:0008006" key="11">
    <source>
        <dbReference type="Google" id="ProtNLM"/>
    </source>
</evidence>
<dbReference type="PaxDb" id="6945-B7PGD6"/>
<dbReference type="VEuPathDB" id="VectorBase:ISCI004247"/>
<evidence type="ECO:0000256" key="6">
    <source>
        <dbReference type="ARBA" id="ARBA00023273"/>
    </source>
</evidence>
<dbReference type="InParanoid" id="B7PGD6"/>
<keyword evidence="6" id="KW-0966">Cell projection</keyword>
<organism>
    <name type="scientific">Ixodes scapularis</name>
    <name type="common">Black-legged tick</name>
    <name type="synonym">Deer tick</name>
    <dbReference type="NCBI Taxonomy" id="6945"/>
    <lineage>
        <taxon>Eukaryota</taxon>
        <taxon>Metazoa</taxon>
        <taxon>Ecdysozoa</taxon>
        <taxon>Arthropoda</taxon>
        <taxon>Chelicerata</taxon>
        <taxon>Arachnida</taxon>
        <taxon>Acari</taxon>
        <taxon>Parasitiformes</taxon>
        <taxon>Ixodida</taxon>
        <taxon>Ixodoidea</taxon>
        <taxon>Ixodidae</taxon>
        <taxon>Ixodinae</taxon>
        <taxon>Ixodes</taxon>
    </lineage>
</organism>
<dbReference type="EnsemblMetazoa" id="ISCW004247-RA">
    <property type="protein sequence ID" value="ISCW004247-PA"/>
    <property type="gene ID" value="ISCW004247"/>
</dbReference>
<reference evidence="8 10" key="1">
    <citation type="submission" date="2008-03" db="EMBL/GenBank/DDBJ databases">
        <title>Annotation of Ixodes scapularis.</title>
        <authorList>
            <consortium name="Ixodes scapularis Genome Project Consortium"/>
            <person name="Caler E."/>
            <person name="Hannick L.I."/>
            <person name="Bidwell S."/>
            <person name="Joardar V."/>
            <person name="Thiagarajan M."/>
            <person name="Amedeo P."/>
            <person name="Galinsky K.J."/>
            <person name="Schobel S."/>
            <person name="Inman J."/>
            <person name="Hostetler J."/>
            <person name="Miller J."/>
            <person name="Hammond M."/>
            <person name="Megy K."/>
            <person name="Lawson D."/>
            <person name="Kodira C."/>
            <person name="Sutton G."/>
            <person name="Meyer J."/>
            <person name="Hill C.A."/>
            <person name="Birren B."/>
            <person name="Nene V."/>
            <person name="Collins F."/>
            <person name="Alarcon-Chaidez F."/>
            <person name="Wikel S."/>
            <person name="Strausberg R."/>
        </authorList>
    </citation>
    <scope>NUCLEOTIDE SEQUENCE [LARGE SCALE GENOMIC DNA]</scope>
    <source>
        <strain evidence="10">Wikel</strain>
        <strain evidence="8">Wikel colony</strain>
    </source>
</reference>
<evidence type="ECO:0000256" key="1">
    <source>
        <dbReference type="ARBA" id="ARBA00004138"/>
    </source>
</evidence>
<dbReference type="VEuPathDB" id="VectorBase:ISCP_020013"/>
<keyword evidence="3" id="KW-0970">Cilium biogenesis/degradation</keyword>
<evidence type="ECO:0000313" key="10">
    <source>
        <dbReference type="Proteomes" id="UP000001555"/>
    </source>
</evidence>
<keyword evidence="4 7" id="KW-0175">Coiled coil</keyword>
<evidence type="ECO:0000313" key="9">
    <source>
        <dbReference type="EnsemblMetazoa" id="ISCW004247-PA"/>
    </source>
</evidence>
<protein>
    <recommendedName>
        <fullName evidence="11">Clusterin-associated protein 1</fullName>
    </recommendedName>
</protein>